<gene>
    <name evidence="4" type="ORF">AYO20_06507</name>
</gene>
<dbReference type="Pfam" id="PF08240">
    <property type="entry name" value="ADH_N"/>
    <property type="match status" value="1"/>
</dbReference>
<evidence type="ECO:0000259" key="3">
    <source>
        <dbReference type="SMART" id="SM00829"/>
    </source>
</evidence>
<dbReference type="EMBL" id="LVCJ01000041">
    <property type="protein sequence ID" value="OAL34251.1"/>
    <property type="molecule type" value="Genomic_DNA"/>
</dbReference>
<protein>
    <recommendedName>
        <fullName evidence="3">Enoyl reductase (ER) domain-containing protein</fullName>
    </recommendedName>
</protein>
<evidence type="ECO:0000256" key="2">
    <source>
        <dbReference type="ARBA" id="ARBA00023002"/>
    </source>
</evidence>
<proteinExistence type="inferred from homology"/>
<dbReference type="InterPro" id="IPR047122">
    <property type="entry name" value="Trans-enoyl_RdTase-like"/>
</dbReference>
<name>A0A178CZ61_9EURO</name>
<dbReference type="InterPro" id="IPR036291">
    <property type="entry name" value="NAD(P)-bd_dom_sf"/>
</dbReference>
<dbReference type="CDD" id="cd08249">
    <property type="entry name" value="enoyl_reductase_like"/>
    <property type="match status" value="1"/>
</dbReference>
<dbReference type="Gene3D" id="3.90.180.10">
    <property type="entry name" value="Medium-chain alcohol dehydrogenases, catalytic domain"/>
    <property type="match status" value="1"/>
</dbReference>
<dbReference type="SUPFAM" id="SSF51735">
    <property type="entry name" value="NAD(P)-binding Rossmann-fold domains"/>
    <property type="match status" value="1"/>
</dbReference>
<organism evidence="4 5">
    <name type="scientific">Fonsecaea nubica</name>
    <dbReference type="NCBI Taxonomy" id="856822"/>
    <lineage>
        <taxon>Eukaryota</taxon>
        <taxon>Fungi</taxon>
        <taxon>Dikarya</taxon>
        <taxon>Ascomycota</taxon>
        <taxon>Pezizomycotina</taxon>
        <taxon>Eurotiomycetes</taxon>
        <taxon>Chaetothyriomycetidae</taxon>
        <taxon>Chaetothyriales</taxon>
        <taxon>Herpotrichiellaceae</taxon>
        <taxon>Fonsecaea</taxon>
    </lineage>
</organism>
<dbReference type="OrthoDB" id="48317at2759"/>
<keyword evidence="5" id="KW-1185">Reference proteome</keyword>
<dbReference type="PANTHER" id="PTHR45348">
    <property type="entry name" value="HYPOTHETICAL OXIDOREDUCTASE (EUROFUNG)"/>
    <property type="match status" value="1"/>
</dbReference>
<feature type="domain" description="Enoyl reductase (ER)" evidence="3">
    <location>
        <begin position="26"/>
        <end position="352"/>
    </location>
</feature>
<dbReference type="InterPro" id="IPR011032">
    <property type="entry name" value="GroES-like_sf"/>
</dbReference>
<keyword evidence="2" id="KW-0560">Oxidoreductase</keyword>
<dbReference type="Gene3D" id="3.40.50.720">
    <property type="entry name" value="NAD(P)-binding Rossmann-like Domain"/>
    <property type="match status" value="1"/>
</dbReference>
<dbReference type="Proteomes" id="UP000185904">
    <property type="component" value="Unassembled WGS sequence"/>
</dbReference>
<accession>A0A178CZ61</accession>
<sequence length="378" mass="40390">MGSVGIETARGFVPPTTHRAIIAEAGDRILIREDTPLAPLQSHEFLVRTEALSLNPSDTKMRGAFVTPGAMLGADYAGTVVARGAGVTAVAIGDRVCGAQYEMNAKRPFRAAFGQYNIPTGPFWLKLPPSVSTEGGATMSAAIGTAGLALDRLGLPLPDAPVTKPAHVLVYGGGTATATIAIQLLKLINMIPITACSPVHNERLKSYGVEATFDYHEPDCASQIKSYTRNNLRYALDCISTVESTTLCFAALGRAGGKYVSLDPFDTAVAATRAVVKTDWVLGPSLYGEGCVWPPPYARAPSAEDLALGERLWAIAQRLLDEDRLRHHPLRTLEGGLEEVLVGMDMVRKGELRGEKGGHTGSFTGVYCLKFHGKQRET</sequence>
<comment type="caution">
    <text evidence="4">The sequence shown here is derived from an EMBL/GenBank/DDBJ whole genome shotgun (WGS) entry which is preliminary data.</text>
</comment>
<dbReference type="InterPro" id="IPR020843">
    <property type="entry name" value="ER"/>
</dbReference>
<comment type="similarity">
    <text evidence="1">Belongs to the zinc-containing alcohol dehydrogenase family.</text>
</comment>
<dbReference type="SMART" id="SM00829">
    <property type="entry name" value="PKS_ER"/>
    <property type="match status" value="1"/>
</dbReference>
<dbReference type="PANTHER" id="PTHR45348:SF2">
    <property type="entry name" value="ZINC-TYPE ALCOHOL DEHYDROGENASE-LIKE PROTEIN C2E1P3.01"/>
    <property type="match status" value="1"/>
</dbReference>
<evidence type="ECO:0000256" key="1">
    <source>
        <dbReference type="ARBA" id="ARBA00008072"/>
    </source>
</evidence>
<dbReference type="SUPFAM" id="SSF50129">
    <property type="entry name" value="GroES-like"/>
    <property type="match status" value="1"/>
</dbReference>
<dbReference type="InterPro" id="IPR013154">
    <property type="entry name" value="ADH-like_N"/>
</dbReference>
<dbReference type="GeneID" id="34589921"/>
<evidence type="ECO:0000313" key="4">
    <source>
        <dbReference type="EMBL" id="OAL34251.1"/>
    </source>
</evidence>
<evidence type="ECO:0000313" key="5">
    <source>
        <dbReference type="Proteomes" id="UP000185904"/>
    </source>
</evidence>
<reference evidence="4 5" key="1">
    <citation type="submission" date="2016-03" db="EMBL/GenBank/DDBJ databases">
        <title>The draft genome sequence of Fonsecaea nubica causative agent of cutaneous subcutaneous infection in human host.</title>
        <authorList>
            <person name="Costa F."/>
            <person name="Sybren D.H."/>
            <person name="Raittz R.T."/>
            <person name="Weiss V.A."/>
            <person name="Leao A.C."/>
            <person name="Gomes R."/>
            <person name="De Souza E.M."/>
            <person name="Pedrosa F.O."/>
            <person name="Steffens M.B."/>
            <person name="Bombassaro A."/>
            <person name="Tadra-Sfeir M.Z."/>
            <person name="Moreno L.F."/>
            <person name="Najafzadeh M.J."/>
            <person name="Felipe M.S."/>
            <person name="Teixeira M."/>
            <person name="Sun J."/>
            <person name="Xi L."/>
            <person name="Castro M.A."/>
            <person name="Vicente V.A."/>
        </authorList>
    </citation>
    <scope>NUCLEOTIDE SEQUENCE [LARGE SCALE GENOMIC DNA]</scope>
    <source>
        <strain evidence="4 5">CBS 269.64</strain>
    </source>
</reference>
<dbReference type="GO" id="GO:0016651">
    <property type="term" value="F:oxidoreductase activity, acting on NAD(P)H"/>
    <property type="evidence" value="ECO:0007669"/>
    <property type="project" value="InterPro"/>
</dbReference>
<dbReference type="RefSeq" id="XP_022499263.1">
    <property type="nucleotide sequence ID" value="XM_022644796.1"/>
</dbReference>
<dbReference type="AlphaFoldDB" id="A0A178CZ61"/>